<keyword evidence="6" id="KW-0067">ATP-binding</keyword>
<feature type="domain" description="Protein kinase" evidence="7">
    <location>
        <begin position="25"/>
        <end position="107"/>
    </location>
</feature>
<dbReference type="GO" id="GO:0004674">
    <property type="term" value="F:protein serine/threonine kinase activity"/>
    <property type="evidence" value="ECO:0007669"/>
    <property type="project" value="UniProtKB-KW"/>
</dbReference>
<dbReference type="InterPro" id="IPR050494">
    <property type="entry name" value="Ser_Thr_dual-spec_kinase"/>
</dbReference>
<proteinExistence type="inferred from homology"/>
<comment type="similarity">
    <text evidence="1">Belongs to the protein kinase superfamily. CMGC Ser/Thr protein kinase family. MNB/DYRK subfamily.</text>
</comment>
<evidence type="ECO:0000256" key="1">
    <source>
        <dbReference type="ARBA" id="ARBA00008867"/>
    </source>
</evidence>
<keyword evidence="2" id="KW-0723">Serine/threonine-protein kinase</keyword>
<organism evidence="8 9">
    <name type="scientific">Culter alburnus</name>
    <name type="common">Topmouth culter</name>
    <dbReference type="NCBI Taxonomy" id="194366"/>
    <lineage>
        <taxon>Eukaryota</taxon>
        <taxon>Metazoa</taxon>
        <taxon>Chordata</taxon>
        <taxon>Craniata</taxon>
        <taxon>Vertebrata</taxon>
        <taxon>Euteleostomi</taxon>
        <taxon>Actinopterygii</taxon>
        <taxon>Neopterygii</taxon>
        <taxon>Teleostei</taxon>
        <taxon>Ostariophysi</taxon>
        <taxon>Cypriniformes</taxon>
        <taxon>Xenocyprididae</taxon>
        <taxon>Xenocypridinae</taxon>
        <taxon>Culter</taxon>
    </lineage>
</organism>
<evidence type="ECO:0000256" key="5">
    <source>
        <dbReference type="ARBA" id="ARBA00022777"/>
    </source>
</evidence>
<evidence type="ECO:0000256" key="2">
    <source>
        <dbReference type="ARBA" id="ARBA00022527"/>
    </source>
</evidence>
<evidence type="ECO:0000256" key="3">
    <source>
        <dbReference type="ARBA" id="ARBA00022679"/>
    </source>
</evidence>
<dbReference type="Gene3D" id="3.30.200.20">
    <property type="entry name" value="Phosphorylase Kinase, domain 1"/>
    <property type="match status" value="1"/>
</dbReference>
<evidence type="ECO:0000313" key="8">
    <source>
        <dbReference type="EMBL" id="KAK9966228.1"/>
    </source>
</evidence>
<accession>A0AAW1ZZG5</accession>
<dbReference type="GO" id="GO:0005634">
    <property type="term" value="C:nucleus"/>
    <property type="evidence" value="ECO:0007669"/>
    <property type="project" value="TreeGrafter"/>
</dbReference>
<protein>
    <recommendedName>
        <fullName evidence="7">Protein kinase domain-containing protein</fullName>
    </recommendedName>
</protein>
<dbReference type="PANTHER" id="PTHR24058">
    <property type="entry name" value="DUAL SPECIFICITY PROTEIN KINASE"/>
    <property type="match status" value="1"/>
</dbReference>
<comment type="caution">
    <text evidence="8">The sequence shown here is derived from an EMBL/GenBank/DDBJ whole genome shotgun (WGS) entry which is preliminary data.</text>
</comment>
<sequence>MKIRKYDDEKGRYIMVAHDHIAYRYEVLEVMGQGAFGQVLKCRDHKTNEMVAIKILRRMKDDQTSMTEVKILEALLKKDKDSSTKSVQMKDHFIFRKHLCIAFELLG</sequence>
<dbReference type="PROSITE" id="PS50011">
    <property type="entry name" value="PROTEIN_KINASE_DOM"/>
    <property type="match status" value="1"/>
</dbReference>
<keyword evidence="5" id="KW-0418">Kinase</keyword>
<dbReference type="Pfam" id="PF00069">
    <property type="entry name" value="Pkinase"/>
    <property type="match status" value="1"/>
</dbReference>
<dbReference type="EMBL" id="JAWDJR010000011">
    <property type="protein sequence ID" value="KAK9966228.1"/>
    <property type="molecule type" value="Genomic_DNA"/>
</dbReference>
<dbReference type="GO" id="GO:0005524">
    <property type="term" value="F:ATP binding"/>
    <property type="evidence" value="ECO:0007669"/>
    <property type="project" value="UniProtKB-KW"/>
</dbReference>
<name>A0AAW1ZZG5_CULAL</name>
<evidence type="ECO:0000256" key="4">
    <source>
        <dbReference type="ARBA" id="ARBA00022741"/>
    </source>
</evidence>
<dbReference type="PANTHER" id="PTHR24058:SF22">
    <property type="entry name" value="DUAL SPECIFICITY TYROSINE-PHOSPHORYLATION-REGULATED KINASE 4"/>
    <property type="match status" value="1"/>
</dbReference>
<dbReference type="InterPro" id="IPR000719">
    <property type="entry name" value="Prot_kinase_dom"/>
</dbReference>
<dbReference type="InterPro" id="IPR011009">
    <property type="entry name" value="Kinase-like_dom_sf"/>
</dbReference>
<keyword evidence="3" id="KW-0808">Transferase</keyword>
<dbReference type="AlphaFoldDB" id="A0AAW1ZZG5"/>
<dbReference type="GO" id="GO:0005737">
    <property type="term" value="C:cytoplasm"/>
    <property type="evidence" value="ECO:0007669"/>
    <property type="project" value="TreeGrafter"/>
</dbReference>
<evidence type="ECO:0000259" key="7">
    <source>
        <dbReference type="PROSITE" id="PS50011"/>
    </source>
</evidence>
<gene>
    <name evidence="8" type="ORF">ABG768_003351</name>
</gene>
<evidence type="ECO:0000313" key="9">
    <source>
        <dbReference type="Proteomes" id="UP001479290"/>
    </source>
</evidence>
<keyword evidence="4" id="KW-0547">Nucleotide-binding</keyword>
<keyword evidence="9" id="KW-1185">Reference proteome</keyword>
<evidence type="ECO:0000256" key="6">
    <source>
        <dbReference type="ARBA" id="ARBA00022840"/>
    </source>
</evidence>
<dbReference type="SUPFAM" id="SSF56112">
    <property type="entry name" value="Protein kinase-like (PK-like)"/>
    <property type="match status" value="1"/>
</dbReference>
<dbReference type="GO" id="GO:0005856">
    <property type="term" value="C:cytoskeleton"/>
    <property type="evidence" value="ECO:0007669"/>
    <property type="project" value="TreeGrafter"/>
</dbReference>
<dbReference type="Proteomes" id="UP001479290">
    <property type="component" value="Unassembled WGS sequence"/>
</dbReference>
<reference evidence="8 9" key="1">
    <citation type="submission" date="2024-05" db="EMBL/GenBank/DDBJ databases">
        <title>A high-quality chromosomal-level genome assembly of Topmouth culter (Culter alburnus).</title>
        <authorList>
            <person name="Zhao H."/>
        </authorList>
    </citation>
    <scope>NUCLEOTIDE SEQUENCE [LARGE SCALE GENOMIC DNA]</scope>
    <source>
        <strain evidence="8">CATC2023</strain>
        <tissue evidence="8">Muscle</tissue>
    </source>
</reference>